<name>A0A383RIA5_PAEAL</name>
<organism evidence="1 2">
    <name type="scientific">Paenibacillus alvei</name>
    <name type="common">Bacillus alvei</name>
    <dbReference type="NCBI Taxonomy" id="44250"/>
    <lineage>
        <taxon>Bacteria</taxon>
        <taxon>Bacillati</taxon>
        <taxon>Bacillota</taxon>
        <taxon>Bacilli</taxon>
        <taxon>Bacillales</taxon>
        <taxon>Paenibacillaceae</taxon>
        <taxon>Paenibacillus</taxon>
    </lineage>
</organism>
<evidence type="ECO:0000313" key="2">
    <source>
        <dbReference type="Proteomes" id="UP000304148"/>
    </source>
</evidence>
<dbReference type="EMBL" id="LS992241">
    <property type="protein sequence ID" value="SYX86332.1"/>
    <property type="molecule type" value="Genomic_DNA"/>
</dbReference>
<proteinExistence type="predicted"/>
<evidence type="ECO:0000313" key="1">
    <source>
        <dbReference type="EMBL" id="SYX86332.1"/>
    </source>
</evidence>
<accession>A0A383RIA5</accession>
<gene>
    <name evidence="1" type="ORF">PBLR_14754</name>
</gene>
<protein>
    <submittedName>
        <fullName evidence="1">Uncharacterized protein</fullName>
    </submittedName>
</protein>
<sequence>MMQEQLMQEDELVLFVRKIGNRKLEDDSHIESEDCEVGNVTGNRSRSASACC</sequence>
<reference evidence="2" key="1">
    <citation type="submission" date="2018-08" db="EMBL/GenBank/DDBJ databases">
        <authorList>
            <person name="Chevrot R."/>
        </authorList>
    </citation>
    <scope>NUCLEOTIDE SEQUENCE [LARGE SCALE GENOMIC DNA]</scope>
</reference>
<dbReference type="Proteomes" id="UP000304148">
    <property type="component" value="Chromosome"/>
</dbReference>
<dbReference type="AlphaFoldDB" id="A0A383RIA5"/>